<gene>
    <name evidence="2" type="ORF">H5V44_00070</name>
</gene>
<dbReference type="Gene3D" id="3.40.50.150">
    <property type="entry name" value="Vaccinia Virus protein VP39"/>
    <property type="match status" value="1"/>
</dbReference>
<feature type="region of interest" description="Disordered" evidence="1">
    <location>
        <begin position="1"/>
        <end position="20"/>
    </location>
</feature>
<name>A0A7J9SFG6_9EURY</name>
<keyword evidence="2" id="KW-0808">Transferase</keyword>
<reference evidence="2 3" key="1">
    <citation type="submission" date="2020-08" db="EMBL/GenBank/DDBJ databases">
        <authorList>
            <person name="Seo M.-J."/>
        </authorList>
    </citation>
    <scope>NUCLEOTIDE SEQUENCE [LARGE SCALE GENOMIC DNA]</scope>
    <source>
        <strain evidence="2 3">MBLA0160</strain>
    </source>
</reference>
<evidence type="ECO:0000313" key="3">
    <source>
        <dbReference type="Proteomes" id="UP000546257"/>
    </source>
</evidence>
<dbReference type="InterPro" id="IPR029063">
    <property type="entry name" value="SAM-dependent_MTases_sf"/>
</dbReference>
<feature type="compositionally biased region" description="Basic and acidic residues" evidence="1">
    <location>
        <begin position="1"/>
        <end position="18"/>
    </location>
</feature>
<dbReference type="SUPFAM" id="SSF53335">
    <property type="entry name" value="S-adenosyl-L-methionine-dependent methyltransferases"/>
    <property type="match status" value="1"/>
</dbReference>
<keyword evidence="2" id="KW-0489">Methyltransferase</keyword>
<evidence type="ECO:0000313" key="2">
    <source>
        <dbReference type="EMBL" id="MBB6644717.1"/>
    </source>
</evidence>
<dbReference type="EMBL" id="JACKXD010000001">
    <property type="protein sequence ID" value="MBB6644717.1"/>
    <property type="molecule type" value="Genomic_DNA"/>
</dbReference>
<sequence>MKSEDLEYCDRSTGRSESFDSTGDYLRKIREVLARGDLFQLVHDGVPFVHDRIVRPHLPRVYETEYNGVTVCPGKPLDRLLPWIDHGPEPNHESALVDIVATHVCPGDNVVAVGGGWGVTTTHAAERVGDEGSVVVYEGSAAEVEKIQETTRRNGVADRVKVEHVIVGTAISLRGEPGDAAVISPLDLPACDILILDCEGAEIEILQNLEIEPRIIAVESHGHYDAPSDIVARELSELGYEIITKTVADEGQREACVEKDVYVLAGVVE</sequence>
<dbReference type="Proteomes" id="UP000546257">
    <property type="component" value="Unassembled WGS sequence"/>
</dbReference>
<organism evidence="2 3">
    <name type="scientific">Halobellus ruber</name>
    <dbReference type="NCBI Taxonomy" id="2761102"/>
    <lineage>
        <taxon>Archaea</taxon>
        <taxon>Methanobacteriati</taxon>
        <taxon>Methanobacteriota</taxon>
        <taxon>Stenosarchaea group</taxon>
        <taxon>Halobacteria</taxon>
        <taxon>Halobacteriales</taxon>
        <taxon>Haloferacaceae</taxon>
        <taxon>Halobellus</taxon>
    </lineage>
</organism>
<dbReference type="RefSeq" id="WP_185191107.1">
    <property type="nucleotide sequence ID" value="NZ_JACKXD010000001.1"/>
</dbReference>
<evidence type="ECO:0000256" key="1">
    <source>
        <dbReference type="SAM" id="MobiDB-lite"/>
    </source>
</evidence>
<proteinExistence type="predicted"/>
<dbReference type="GO" id="GO:0008168">
    <property type="term" value="F:methyltransferase activity"/>
    <property type="evidence" value="ECO:0007669"/>
    <property type="project" value="UniProtKB-KW"/>
</dbReference>
<dbReference type="GO" id="GO:0032259">
    <property type="term" value="P:methylation"/>
    <property type="evidence" value="ECO:0007669"/>
    <property type="project" value="UniProtKB-KW"/>
</dbReference>
<comment type="caution">
    <text evidence="2">The sequence shown here is derived from an EMBL/GenBank/DDBJ whole genome shotgun (WGS) entry which is preliminary data.</text>
</comment>
<dbReference type="AlphaFoldDB" id="A0A7J9SFG6"/>
<protein>
    <submittedName>
        <fullName evidence="2">FkbM family methyltransferase</fullName>
    </submittedName>
</protein>
<accession>A0A7J9SFG6</accession>
<keyword evidence="3" id="KW-1185">Reference proteome</keyword>